<dbReference type="Proteomes" id="UP000681722">
    <property type="component" value="Unassembled WGS sequence"/>
</dbReference>
<reference evidence="3" key="1">
    <citation type="submission" date="2021-02" db="EMBL/GenBank/DDBJ databases">
        <authorList>
            <person name="Nowell W R."/>
        </authorList>
    </citation>
    <scope>NUCLEOTIDE SEQUENCE</scope>
</reference>
<feature type="region of interest" description="Disordered" evidence="1">
    <location>
        <begin position="236"/>
        <end position="297"/>
    </location>
</feature>
<sequence>MIALIILVSQQRMQQSSVKLTDFGTEFLPVNSIEYIQTFWVEGRIVYCASYCSRNPQCRTFDYDSVSFRCRLFQGELATDILAVQDLIDADKSGYNMMRFFTKYDLNNRTYLLLFSESSTSDAKTIDNSVSDTPTFDVLPDRKRTRVNVESPLGSQPFTVAEPPLGAQTLIATSLQGTIIPQTTEPIYAVPQTKTIINLTTSAIDCNGFNSDAMDDMLSLTIPEVSVQWMVTSKVNKSGKKSKNKSTKKLEKNVPTTTPYLQIPPPQFRRPPSRGSRSRFRSSTRMRFNPSNQPRASHIPRVENTRLSQGSSQNTAYRYNPPPLMSIDPAYISRFFVRQQIRKQFEESQKQKRERQRAVQPTLTPEATKSTNAIITVNSKPQSKPLPLPTTTADLIPVPTVAVLSDGVSNTTRRATITTCYK</sequence>
<evidence type="ECO:0000313" key="5">
    <source>
        <dbReference type="Proteomes" id="UP000663829"/>
    </source>
</evidence>
<dbReference type="InterPro" id="IPR003609">
    <property type="entry name" value="Pan_app"/>
</dbReference>
<feature type="compositionally biased region" description="Polar residues" evidence="1">
    <location>
        <begin position="359"/>
        <end position="370"/>
    </location>
</feature>
<organism evidence="3 5">
    <name type="scientific">Didymodactylos carnosus</name>
    <dbReference type="NCBI Taxonomy" id="1234261"/>
    <lineage>
        <taxon>Eukaryota</taxon>
        <taxon>Metazoa</taxon>
        <taxon>Spiralia</taxon>
        <taxon>Gnathifera</taxon>
        <taxon>Rotifera</taxon>
        <taxon>Eurotatoria</taxon>
        <taxon>Bdelloidea</taxon>
        <taxon>Philodinida</taxon>
        <taxon>Philodinidae</taxon>
        <taxon>Didymodactylos</taxon>
    </lineage>
</organism>
<dbReference type="EMBL" id="CAJOBC010002624">
    <property type="protein sequence ID" value="CAF3742602.1"/>
    <property type="molecule type" value="Genomic_DNA"/>
</dbReference>
<dbReference type="Pfam" id="PF00024">
    <property type="entry name" value="PAN_1"/>
    <property type="match status" value="1"/>
</dbReference>
<feature type="compositionally biased region" description="Basic residues" evidence="1">
    <location>
        <begin position="237"/>
        <end position="247"/>
    </location>
</feature>
<dbReference type="SUPFAM" id="SSF57414">
    <property type="entry name" value="Hairpin loop containing domain-like"/>
    <property type="match status" value="1"/>
</dbReference>
<protein>
    <recommendedName>
        <fullName evidence="2">Apple domain-containing protein</fullName>
    </recommendedName>
</protein>
<feature type="region of interest" description="Disordered" evidence="1">
    <location>
        <begin position="346"/>
        <end position="370"/>
    </location>
</feature>
<evidence type="ECO:0000256" key="1">
    <source>
        <dbReference type="SAM" id="MobiDB-lite"/>
    </source>
</evidence>
<feature type="domain" description="Apple" evidence="2">
    <location>
        <begin position="46"/>
        <end position="79"/>
    </location>
</feature>
<accession>A0A814EI68</accession>
<keyword evidence="5" id="KW-1185">Reference proteome</keyword>
<dbReference type="AlphaFoldDB" id="A0A814EI68"/>
<dbReference type="Proteomes" id="UP000663829">
    <property type="component" value="Unassembled WGS sequence"/>
</dbReference>
<evidence type="ECO:0000313" key="4">
    <source>
        <dbReference type="EMBL" id="CAF3742602.1"/>
    </source>
</evidence>
<evidence type="ECO:0000313" key="3">
    <source>
        <dbReference type="EMBL" id="CAF0969397.1"/>
    </source>
</evidence>
<proteinExistence type="predicted"/>
<comment type="caution">
    <text evidence="3">The sequence shown here is derived from an EMBL/GenBank/DDBJ whole genome shotgun (WGS) entry which is preliminary data.</text>
</comment>
<dbReference type="EMBL" id="CAJNOQ010002624">
    <property type="protein sequence ID" value="CAF0969397.1"/>
    <property type="molecule type" value="Genomic_DNA"/>
</dbReference>
<gene>
    <name evidence="3" type="ORF">GPM918_LOCUS12153</name>
    <name evidence="4" type="ORF">SRO942_LOCUS12154</name>
</gene>
<evidence type="ECO:0000259" key="2">
    <source>
        <dbReference type="Pfam" id="PF00024"/>
    </source>
</evidence>
<name>A0A814EI68_9BILA</name>